<dbReference type="Proteomes" id="UP000663722">
    <property type="component" value="Chromosome"/>
</dbReference>
<dbReference type="AlphaFoldDB" id="A0A975BW08"/>
<reference evidence="1" key="1">
    <citation type="journal article" date="2021" name="Microb. Physiol.">
        <title>Proteogenomic Insights into the Physiology of Marine, Sulfate-Reducing, Filamentous Desulfonema limicola and Desulfonema magnum.</title>
        <authorList>
            <person name="Schnaars V."/>
            <person name="Wohlbrand L."/>
            <person name="Scheve S."/>
            <person name="Hinrichs C."/>
            <person name="Reinhardt R."/>
            <person name="Rabus R."/>
        </authorList>
    </citation>
    <scope>NUCLEOTIDE SEQUENCE</scope>
    <source>
        <strain evidence="1">4be13</strain>
    </source>
</reference>
<name>A0A975BW08_9BACT</name>
<dbReference type="KEGG" id="dmm:dnm_089330"/>
<protein>
    <submittedName>
        <fullName evidence="1">Uncharacterized protein</fullName>
    </submittedName>
</protein>
<keyword evidence="2" id="KW-1185">Reference proteome</keyword>
<organism evidence="1 2">
    <name type="scientific">Desulfonema magnum</name>
    <dbReference type="NCBI Taxonomy" id="45655"/>
    <lineage>
        <taxon>Bacteria</taxon>
        <taxon>Pseudomonadati</taxon>
        <taxon>Thermodesulfobacteriota</taxon>
        <taxon>Desulfobacteria</taxon>
        <taxon>Desulfobacterales</taxon>
        <taxon>Desulfococcaceae</taxon>
        <taxon>Desulfonema</taxon>
    </lineage>
</organism>
<evidence type="ECO:0000313" key="1">
    <source>
        <dbReference type="EMBL" id="QTA92840.1"/>
    </source>
</evidence>
<dbReference type="EMBL" id="CP061800">
    <property type="protein sequence ID" value="QTA92840.1"/>
    <property type="molecule type" value="Genomic_DNA"/>
</dbReference>
<proteinExistence type="predicted"/>
<gene>
    <name evidence="1" type="ORF">dnm_089330</name>
</gene>
<sequence length="60" mass="7262">MNQIQCLGILRTERDLSLSLQHYPKFQISNFKFQVSSFQSQVSNFKFQVSNFKFQIFYKF</sequence>
<accession>A0A975BW08</accession>
<evidence type="ECO:0000313" key="2">
    <source>
        <dbReference type="Proteomes" id="UP000663722"/>
    </source>
</evidence>